<organism evidence="2 3">
    <name type="scientific">Anguilla anguilla</name>
    <name type="common">European freshwater eel</name>
    <name type="synonym">Muraena anguilla</name>
    <dbReference type="NCBI Taxonomy" id="7936"/>
    <lineage>
        <taxon>Eukaryota</taxon>
        <taxon>Metazoa</taxon>
        <taxon>Chordata</taxon>
        <taxon>Craniata</taxon>
        <taxon>Vertebrata</taxon>
        <taxon>Euteleostomi</taxon>
        <taxon>Actinopterygii</taxon>
        <taxon>Neopterygii</taxon>
        <taxon>Teleostei</taxon>
        <taxon>Anguilliformes</taxon>
        <taxon>Anguillidae</taxon>
        <taxon>Anguilla</taxon>
    </lineage>
</organism>
<evidence type="ECO:0000313" key="3">
    <source>
        <dbReference type="Proteomes" id="UP001044222"/>
    </source>
</evidence>
<accession>A0A9D3MQP4</accession>
<proteinExistence type="predicted"/>
<dbReference type="Proteomes" id="UP001044222">
    <property type="component" value="Unassembled WGS sequence"/>
</dbReference>
<feature type="compositionally biased region" description="Basic and acidic residues" evidence="1">
    <location>
        <begin position="46"/>
        <end position="67"/>
    </location>
</feature>
<reference evidence="2" key="1">
    <citation type="submission" date="2021-01" db="EMBL/GenBank/DDBJ databases">
        <title>A chromosome-scale assembly of European eel, Anguilla anguilla.</title>
        <authorList>
            <person name="Henkel C."/>
            <person name="Jong-Raadsen S.A."/>
            <person name="Dufour S."/>
            <person name="Weltzien F.-A."/>
            <person name="Palstra A.P."/>
            <person name="Pelster B."/>
            <person name="Spaink H.P."/>
            <person name="Van Den Thillart G.E."/>
            <person name="Jansen H."/>
            <person name="Zahm M."/>
            <person name="Klopp C."/>
            <person name="Cedric C."/>
            <person name="Louis A."/>
            <person name="Berthelot C."/>
            <person name="Parey E."/>
            <person name="Roest Crollius H."/>
            <person name="Montfort J."/>
            <person name="Robinson-Rechavi M."/>
            <person name="Bucao C."/>
            <person name="Bouchez O."/>
            <person name="Gislard M."/>
            <person name="Lluch J."/>
            <person name="Milhes M."/>
            <person name="Lampietro C."/>
            <person name="Lopez Roques C."/>
            <person name="Donnadieu C."/>
            <person name="Braasch I."/>
            <person name="Desvignes T."/>
            <person name="Postlethwait J."/>
            <person name="Bobe J."/>
            <person name="Guiguen Y."/>
            <person name="Dirks R."/>
        </authorList>
    </citation>
    <scope>NUCLEOTIDE SEQUENCE</scope>
    <source>
        <strain evidence="2">Tag_6206</strain>
        <tissue evidence="2">Liver</tissue>
    </source>
</reference>
<comment type="caution">
    <text evidence="2">The sequence shown here is derived from an EMBL/GenBank/DDBJ whole genome shotgun (WGS) entry which is preliminary data.</text>
</comment>
<name>A0A9D3MQP4_ANGAN</name>
<gene>
    <name evidence="2" type="ORF">ANANG_G00072570</name>
</gene>
<protein>
    <submittedName>
        <fullName evidence="2">Uncharacterized protein</fullName>
    </submittedName>
</protein>
<feature type="region of interest" description="Disordered" evidence="1">
    <location>
        <begin position="1"/>
        <end position="30"/>
    </location>
</feature>
<keyword evidence="3" id="KW-1185">Reference proteome</keyword>
<feature type="region of interest" description="Disordered" evidence="1">
    <location>
        <begin position="42"/>
        <end position="67"/>
    </location>
</feature>
<evidence type="ECO:0000313" key="2">
    <source>
        <dbReference type="EMBL" id="KAG5853369.1"/>
    </source>
</evidence>
<dbReference type="EMBL" id="JAFIRN010000003">
    <property type="protein sequence ID" value="KAG5853369.1"/>
    <property type="molecule type" value="Genomic_DNA"/>
</dbReference>
<dbReference type="AlphaFoldDB" id="A0A9D3MQP4"/>
<sequence length="67" mass="7731">MLTVSDMGRTSTLPCRGSKTGDLKNRKRSSWTTQFMLPANLYEPSVQRHERSHAENRDAQRRSDSSY</sequence>
<evidence type="ECO:0000256" key="1">
    <source>
        <dbReference type="SAM" id="MobiDB-lite"/>
    </source>
</evidence>